<proteinExistence type="inferred from homology"/>
<dbReference type="GO" id="GO:0006508">
    <property type="term" value="P:proteolysis"/>
    <property type="evidence" value="ECO:0007669"/>
    <property type="project" value="UniProtKB-KW"/>
</dbReference>
<dbReference type="EMBL" id="CP029462">
    <property type="protein sequence ID" value="AXL20357.1"/>
    <property type="molecule type" value="Genomic_DNA"/>
</dbReference>
<dbReference type="GO" id="GO:0004177">
    <property type="term" value="F:aminopeptidase activity"/>
    <property type="evidence" value="ECO:0007669"/>
    <property type="project" value="UniProtKB-KW"/>
</dbReference>
<evidence type="ECO:0000313" key="11">
    <source>
        <dbReference type="Proteomes" id="UP000254337"/>
    </source>
</evidence>
<dbReference type="SUPFAM" id="SSF144052">
    <property type="entry name" value="Thermophilic metalloprotease-like"/>
    <property type="match status" value="1"/>
</dbReference>
<evidence type="ECO:0000256" key="4">
    <source>
        <dbReference type="ARBA" id="ARBA00008236"/>
    </source>
</evidence>
<dbReference type="OrthoDB" id="9803993at2"/>
<dbReference type="InterPro" id="IPR000787">
    <property type="entry name" value="Peptidase_M29"/>
</dbReference>
<dbReference type="PANTHER" id="PTHR34448">
    <property type="entry name" value="AMINOPEPTIDASE"/>
    <property type="match status" value="1"/>
</dbReference>
<evidence type="ECO:0000256" key="6">
    <source>
        <dbReference type="ARBA" id="ARBA00022670"/>
    </source>
</evidence>
<dbReference type="Gene3D" id="3.40.1830.10">
    <property type="entry name" value="Thermophilic metalloprotease (M29)"/>
    <property type="match status" value="1"/>
</dbReference>
<dbReference type="GO" id="GO:0046872">
    <property type="term" value="F:metal ion binding"/>
    <property type="evidence" value="ECO:0007669"/>
    <property type="project" value="UniProtKB-KW"/>
</dbReference>
<keyword evidence="9" id="KW-0482">Metalloprotease</keyword>
<evidence type="ECO:0000256" key="9">
    <source>
        <dbReference type="ARBA" id="ARBA00023049"/>
    </source>
</evidence>
<dbReference type="GO" id="GO:0008237">
    <property type="term" value="F:metallopeptidase activity"/>
    <property type="evidence" value="ECO:0007669"/>
    <property type="project" value="UniProtKB-KW"/>
</dbReference>
<dbReference type="PANTHER" id="PTHR34448:SF3">
    <property type="entry name" value="AMINOPEPTIDASE AMPS"/>
    <property type="match status" value="1"/>
</dbReference>
<evidence type="ECO:0000256" key="1">
    <source>
        <dbReference type="ARBA" id="ARBA00001941"/>
    </source>
</evidence>
<comment type="cofactor">
    <cofactor evidence="1">
        <name>Co(2+)</name>
        <dbReference type="ChEBI" id="CHEBI:48828"/>
    </cofactor>
</comment>
<sequence length="410" mass="45250">MPTNEQLAVYANILLTKGLNLQKGQVLVINAPVESSAFVTILTKEAYICGASQVVCNWRCDDTARLRYEYEGQEQFESFPEWRREFSLSYYRQNAAFLSLISANPYLMSGIDTKKIFAWQKAQNEALKEYIDGMMASKTTWLVAAVPSKVWASILYPQLEDDAAYNALWNQILQSSRADGADPLADWDAHLANLAARRQWMTEQHFAALHYTNSLGTDLTIRLPENHIWQGGAETSASGISFNANIPTEEIYTAPRADGVDGVVYSTKPLVYNGNVIDTFHLVFKDGKVVEAHAETGDDVLQKLVAIDEGASRLGEVALIPYHSPISLSNILFYETLFDENASCHLALGASYPTCLAGGAEMTKEETEQAGLNDSMIHVDFMVGSPDLSITGIKADGSKVPVFLHGDWAE</sequence>
<dbReference type="Pfam" id="PF02073">
    <property type="entry name" value="Peptidase_M29"/>
    <property type="match status" value="1"/>
</dbReference>
<evidence type="ECO:0000313" key="10">
    <source>
        <dbReference type="EMBL" id="AXL20357.1"/>
    </source>
</evidence>
<dbReference type="Proteomes" id="UP000254337">
    <property type="component" value="Chromosome"/>
</dbReference>
<accession>A0A346AWW4</accession>
<reference evidence="10 11" key="1">
    <citation type="submission" date="2018-05" db="EMBL/GenBank/DDBJ databases">
        <title>Complete genome sequence of Megasphaera sp. AJH120T, isolated from the ceca of a chicken.</title>
        <authorList>
            <person name="Maki J."/>
            <person name="Looft T."/>
        </authorList>
    </citation>
    <scope>NUCLEOTIDE SEQUENCE [LARGE SCALE GENOMIC DNA]</scope>
    <source>
        <strain evidence="10 11">AJH120</strain>
    </source>
</reference>
<dbReference type="InterPro" id="IPR052170">
    <property type="entry name" value="M29_Exopeptidase"/>
</dbReference>
<evidence type="ECO:0000256" key="3">
    <source>
        <dbReference type="ARBA" id="ARBA00001947"/>
    </source>
</evidence>
<organism evidence="10 11">
    <name type="scientific">Megasphaera stantonii</name>
    <dbReference type="NCBI Taxonomy" id="2144175"/>
    <lineage>
        <taxon>Bacteria</taxon>
        <taxon>Bacillati</taxon>
        <taxon>Bacillota</taxon>
        <taxon>Negativicutes</taxon>
        <taxon>Veillonellales</taxon>
        <taxon>Veillonellaceae</taxon>
        <taxon>Megasphaera</taxon>
    </lineage>
</organism>
<dbReference type="RefSeq" id="WP_107195945.1">
    <property type="nucleotide sequence ID" value="NZ_PSNP01000017.1"/>
</dbReference>
<evidence type="ECO:0000256" key="8">
    <source>
        <dbReference type="ARBA" id="ARBA00022801"/>
    </source>
</evidence>
<dbReference type="PRINTS" id="PR00919">
    <property type="entry name" value="THERMOPTASE"/>
</dbReference>
<keyword evidence="11" id="KW-1185">Reference proteome</keyword>
<dbReference type="KEGG" id="meg:DKB62_01555"/>
<comment type="cofactor">
    <cofactor evidence="2">
        <name>Mg(2+)</name>
        <dbReference type="ChEBI" id="CHEBI:18420"/>
    </cofactor>
</comment>
<gene>
    <name evidence="10" type="ORF">DKB62_01555</name>
</gene>
<keyword evidence="8" id="KW-0378">Hydrolase</keyword>
<comment type="cofactor">
    <cofactor evidence="3">
        <name>Zn(2+)</name>
        <dbReference type="ChEBI" id="CHEBI:29105"/>
    </cofactor>
</comment>
<keyword evidence="6" id="KW-0645">Protease</keyword>
<comment type="similarity">
    <text evidence="4">Belongs to the peptidase M29 family.</text>
</comment>
<evidence type="ECO:0000256" key="5">
    <source>
        <dbReference type="ARBA" id="ARBA00022438"/>
    </source>
</evidence>
<name>A0A346AWW4_9FIRM</name>
<dbReference type="InterPro" id="IPR035097">
    <property type="entry name" value="M29_N-terminal"/>
</dbReference>
<evidence type="ECO:0000256" key="2">
    <source>
        <dbReference type="ARBA" id="ARBA00001946"/>
    </source>
</evidence>
<keyword evidence="5 10" id="KW-0031">Aminopeptidase</keyword>
<protein>
    <submittedName>
        <fullName evidence="10">Aminopeptidase</fullName>
    </submittedName>
</protein>
<evidence type="ECO:0000256" key="7">
    <source>
        <dbReference type="ARBA" id="ARBA00022723"/>
    </source>
</evidence>
<keyword evidence="7" id="KW-0479">Metal-binding</keyword>
<dbReference type="AlphaFoldDB" id="A0A346AWW4"/>